<name>A0A1X7CKY7_9HYPH</name>
<evidence type="ECO:0000313" key="2">
    <source>
        <dbReference type="EMBL" id="SME98652.1"/>
    </source>
</evidence>
<sequence>MRQLQHSTRSFPARSTTLASRWQRATNAALVAAAFVFVGAVTLGLFP</sequence>
<keyword evidence="1" id="KW-0472">Membrane</keyword>
<dbReference type="Proteomes" id="UP000192903">
    <property type="component" value="Unassembled WGS sequence"/>
</dbReference>
<evidence type="ECO:0000256" key="1">
    <source>
        <dbReference type="SAM" id="Phobius"/>
    </source>
</evidence>
<keyword evidence="1" id="KW-1133">Transmembrane helix</keyword>
<keyword evidence="1" id="KW-0812">Transmembrane</keyword>
<evidence type="ECO:0000313" key="3">
    <source>
        <dbReference type="Proteomes" id="UP000192903"/>
    </source>
</evidence>
<feature type="transmembrane region" description="Helical" evidence="1">
    <location>
        <begin position="28"/>
        <end position="46"/>
    </location>
</feature>
<dbReference type="EMBL" id="FXAF01000001">
    <property type="protein sequence ID" value="SME98652.1"/>
    <property type="molecule type" value="Genomic_DNA"/>
</dbReference>
<proteinExistence type="predicted"/>
<organism evidence="2 3">
    <name type="scientific">Xaviernesmea oryzae</name>
    <dbReference type="NCBI Taxonomy" id="464029"/>
    <lineage>
        <taxon>Bacteria</taxon>
        <taxon>Pseudomonadati</taxon>
        <taxon>Pseudomonadota</taxon>
        <taxon>Alphaproteobacteria</taxon>
        <taxon>Hyphomicrobiales</taxon>
        <taxon>Rhizobiaceae</taxon>
        <taxon>Rhizobium/Agrobacterium group</taxon>
        <taxon>Xaviernesmea</taxon>
    </lineage>
</organism>
<reference evidence="3" key="1">
    <citation type="submission" date="2017-04" db="EMBL/GenBank/DDBJ databases">
        <authorList>
            <person name="Varghese N."/>
            <person name="Submissions S."/>
        </authorList>
    </citation>
    <scope>NUCLEOTIDE SEQUENCE [LARGE SCALE GENOMIC DNA]</scope>
    <source>
        <strain evidence="3">B4P</strain>
    </source>
</reference>
<keyword evidence="3" id="KW-1185">Reference proteome</keyword>
<protein>
    <submittedName>
        <fullName evidence="2">Uncharacterized protein</fullName>
    </submittedName>
</protein>
<gene>
    <name evidence="2" type="ORF">SAMN02982989_0492</name>
</gene>
<dbReference type="AlphaFoldDB" id="A0A1X7CKY7"/>
<accession>A0A1X7CKY7</accession>